<evidence type="ECO:0000313" key="2">
    <source>
        <dbReference type="EMBL" id="MDJ1481251.1"/>
    </source>
</evidence>
<dbReference type="Proteomes" id="UP001241110">
    <property type="component" value="Unassembled WGS sequence"/>
</dbReference>
<feature type="domain" description="DUF5672" evidence="1">
    <location>
        <begin position="71"/>
        <end position="240"/>
    </location>
</feature>
<dbReference type="EMBL" id="JASJOS010000005">
    <property type="protein sequence ID" value="MDJ1481251.1"/>
    <property type="molecule type" value="Genomic_DNA"/>
</dbReference>
<organism evidence="2 3">
    <name type="scientific">Xanthocytophaga flava</name>
    <dbReference type="NCBI Taxonomy" id="3048013"/>
    <lineage>
        <taxon>Bacteria</taxon>
        <taxon>Pseudomonadati</taxon>
        <taxon>Bacteroidota</taxon>
        <taxon>Cytophagia</taxon>
        <taxon>Cytophagales</taxon>
        <taxon>Rhodocytophagaceae</taxon>
        <taxon>Xanthocytophaga</taxon>
    </lineage>
</organism>
<name>A0AAE3QM82_9BACT</name>
<evidence type="ECO:0000259" key="1">
    <source>
        <dbReference type="Pfam" id="PF18922"/>
    </source>
</evidence>
<gene>
    <name evidence="2" type="ORF">QNI16_12200</name>
</gene>
<proteinExistence type="predicted"/>
<sequence length="269" mass="32238">MSRNKLVVVVIPVHEATPDANETLVLGYYLKLFAQYQIVFVTQSDLDTGFYEQMIRESSHPNCNFERFDYKGYDEYMHLLVSEAFYARFLDYEYMLMTHLDAFVFNADLERWCKLNYDYIGAVVYHKTYVREYVASSRILQTLHKFRLLRKHPLQKGGLSLRKVRTFYRNSRLFKPVIRLTDIFYTEDFFWSVRVPLLNPFFRVAPTKVARHFAIELPDARSKDFDPFVNRLYHLPMGCHGWKVYGYTFWKSFLETFMHKHLVDTGKED</sequence>
<dbReference type="RefSeq" id="WP_313978772.1">
    <property type="nucleotide sequence ID" value="NZ_JASJOS010000005.1"/>
</dbReference>
<dbReference type="Pfam" id="PF18922">
    <property type="entry name" value="DUF5672"/>
    <property type="match status" value="1"/>
</dbReference>
<evidence type="ECO:0000313" key="3">
    <source>
        <dbReference type="Proteomes" id="UP001241110"/>
    </source>
</evidence>
<reference evidence="2" key="1">
    <citation type="submission" date="2023-05" db="EMBL/GenBank/DDBJ databases">
        <authorList>
            <person name="Zhang X."/>
        </authorList>
    </citation>
    <scope>NUCLEOTIDE SEQUENCE</scope>
    <source>
        <strain evidence="2">YF14B1</strain>
    </source>
</reference>
<dbReference type="InterPro" id="IPR043729">
    <property type="entry name" value="DUF5672"/>
</dbReference>
<protein>
    <submittedName>
        <fullName evidence="2">DUF5672 family protein</fullName>
    </submittedName>
</protein>
<accession>A0AAE3QM82</accession>
<dbReference type="AlphaFoldDB" id="A0AAE3QM82"/>
<comment type="caution">
    <text evidence="2">The sequence shown here is derived from an EMBL/GenBank/DDBJ whole genome shotgun (WGS) entry which is preliminary data.</text>
</comment>